<feature type="transmembrane region" description="Helical" evidence="1">
    <location>
        <begin position="13"/>
        <end position="33"/>
    </location>
</feature>
<keyword evidence="1" id="KW-0472">Membrane</keyword>
<name>A0A5N6KS79_9ROSI</name>
<dbReference type="EMBL" id="VIBQ01000010">
    <property type="protein sequence ID" value="KAB8339313.1"/>
    <property type="molecule type" value="Genomic_DNA"/>
</dbReference>
<reference evidence="2 3" key="1">
    <citation type="submission" date="2019-06" db="EMBL/GenBank/DDBJ databases">
        <title>A chromosomal-level reference genome of Carpinus fangiana (Coryloideae, Betulaceae).</title>
        <authorList>
            <person name="Yang X."/>
            <person name="Wang Z."/>
            <person name="Zhang L."/>
            <person name="Hao G."/>
            <person name="Liu J."/>
            <person name="Yang Y."/>
        </authorList>
    </citation>
    <scope>NUCLEOTIDE SEQUENCE [LARGE SCALE GENOMIC DNA]</scope>
    <source>
        <strain evidence="2">Cfa_2016G</strain>
        <tissue evidence="2">Leaf</tissue>
    </source>
</reference>
<dbReference type="AlphaFoldDB" id="A0A5N6KS79"/>
<evidence type="ECO:0000313" key="3">
    <source>
        <dbReference type="Proteomes" id="UP000327013"/>
    </source>
</evidence>
<protein>
    <submittedName>
        <fullName evidence="2">Uncharacterized protein</fullName>
    </submittedName>
</protein>
<sequence>MGRTSGMPGGLRIGGHVGGGMLVGAIGLSRYGVRFAQRQSLQGRMLQNAADIWSNAGHRPTPSSCARRDKSSAADIRCDGAPLC</sequence>
<keyword evidence="1" id="KW-0812">Transmembrane</keyword>
<keyword evidence="3" id="KW-1185">Reference proteome</keyword>
<comment type="caution">
    <text evidence="2">The sequence shown here is derived from an EMBL/GenBank/DDBJ whole genome shotgun (WGS) entry which is preliminary data.</text>
</comment>
<gene>
    <name evidence="2" type="ORF">FH972_022246</name>
</gene>
<organism evidence="2 3">
    <name type="scientific">Carpinus fangiana</name>
    <dbReference type="NCBI Taxonomy" id="176857"/>
    <lineage>
        <taxon>Eukaryota</taxon>
        <taxon>Viridiplantae</taxon>
        <taxon>Streptophyta</taxon>
        <taxon>Embryophyta</taxon>
        <taxon>Tracheophyta</taxon>
        <taxon>Spermatophyta</taxon>
        <taxon>Magnoliopsida</taxon>
        <taxon>eudicotyledons</taxon>
        <taxon>Gunneridae</taxon>
        <taxon>Pentapetalae</taxon>
        <taxon>rosids</taxon>
        <taxon>fabids</taxon>
        <taxon>Fagales</taxon>
        <taxon>Betulaceae</taxon>
        <taxon>Carpinus</taxon>
    </lineage>
</organism>
<accession>A0A5N6KS79</accession>
<evidence type="ECO:0000256" key="1">
    <source>
        <dbReference type="SAM" id="Phobius"/>
    </source>
</evidence>
<proteinExistence type="predicted"/>
<dbReference type="Proteomes" id="UP000327013">
    <property type="component" value="Unassembled WGS sequence"/>
</dbReference>
<evidence type="ECO:0000313" key="2">
    <source>
        <dbReference type="EMBL" id="KAB8339313.1"/>
    </source>
</evidence>
<keyword evidence="1" id="KW-1133">Transmembrane helix</keyword>